<dbReference type="EMBL" id="JAKWBI020000216">
    <property type="protein sequence ID" value="KAJ2898825.1"/>
    <property type="molecule type" value="Genomic_DNA"/>
</dbReference>
<organism evidence="2 3">
    <name type="scientific">Zalerion maritima</name>
    <dbReference type="NCBI Taxonomy" id="339359"/>
    <lineage>
        <taxon>Eukaryota</taxon>
        <taxon>Fungi</taxon>
        <taxon>Dikarya</taxon>
        <taxon>Ascomycota</taxon>
        <taxon>Pezizomycotina</taxon>
        <taxon>Sordariomycetes</taxon>
        <taxon>Lulworthiomycetidae</taxon>
        <taxon>Lulworthiales</taxon>
        <taxon>Lulworthiaceae</taxon>
        <taxon>Zalerion</taxon>
    </lineage>
</organism>
<sequence>MSLGVAIQSAIFYYAGCTPCIDRYKKHEKEKMAVRNMKEREKNPITEGYEHPVAMNTNPYWKQEMESGPQLPRKKKSFPMKTNSQRRLTNQTESSASMNTVVSKQSARSSPNASEEKDREGSGDEWSARPHQREDEGLWGIHIRHFERYPSFTSTQADTILSSDGLPETSEPSRLGHRLFDAVFKAGESAGRLIEAARSPLVSREISDEDRSSFYRSSSIINPPVNDFHPPVVSSRPAHADGHKWMLQPPPPAAVMEGRVPVSRSSSMASQISSQRALSVGGRPPLGRIVHERLLKGKECSNITGGNLMVEPPYSTSTRRWSQGTVSGSVMSRISTHVQGHVHSRSRGLSLDGSLDKEAGLFQPRPPRRRTLEQMGWSHSSESGGELSALGSRARPSKANCAQPPMTIEEVPTLDELPQGRDSSVGDDNPTQTRESTKPDSISLGSEDLGQVSTQPPPPPASATQTVCIH</sequence>
<feature type="region of interest" description="Disordered" evidence="1">
    <location>
        <begin position="336"/>
        <end position="470"/>
    </location>
</feature>
<feature type="compositionally biased region" description="Polar residues" evidence="1">
    <location>
        <begin position="80"/>
        <end position="113"/>
    </location>
</feature>
<dbReference type="Proteomes" id="UP001201980">
    <property type="component" value="Unassembled WGS sequence"/>
</dbReference>
<feature type="compositionally biased region" description="Low complexity" evidence="1">
    <location>
        <begin position="376"/>
        <end position="392"/>
    </location>
</feature>
<protein>
    <submittedName>
        <fullName evidence="2">Uncharacterized protein</fullName>
    </submittedName>
</protein>
<evidence type="ECO:0000313" key="2">
    <source>
        <dbReference type="EMBL" id="KAJ2898825.1"/>
    </source>
</evidence>
<feature type="compositionally biased region" description="Polar residues" evidence="1">
    <location>
        <begin position="429"/>
        <end position="444"/>
    </location>
</feature>
<evidence type="ECO:0000313" key="3">
    <source>
        <dbReference type="Proteomes" id="UP001201980"/>
    </source>
</evidence>
<name>A0AAD5RNQ4_9PEZI</name>
<proteinExistence type="predicted"/>
<comment type="caution">
    <text evidence="2">The sequence shown here is derived from an EMBL/GenBank/DDBJ whole genome shotgun (WGS) entry which is preliminary data.</text>
</comment>
<keyword evidence="3" id="KW-1185">Reference proteome</keyword>
<gene>
    <name evidence="2" type="ORF">MKZ38_003645</name>
</gene>
<reference evidence="2" key="1">
    <citation type="submission" date="2022-07" db="EMBL/GenBank/DDBJ databases">
        <title>Draft genome sequence of Zalerion maritima ATCC 34329, a (micro)plastics degrading marine fungus.</title>
        <authorList>
            <person name="Paco A."/>
            <person name="Goncalves M.F.M."/>
            <person name="Rocha-Santos T.A.P."/>
            <person name="Alves A."/>
        </authorList>
    </citation>
    <scope>NUCLEOTIDE SEQUENCE</scope>
    <source>
        <strain evidence="2">ATCC 34329</strain>
    </source>
</reference>
<dbReference type="AlphaFoldDB" id="A0AAD5RNQ4"/>
<feature type="compositionally biased region" description="Basic and acidic residues" evidence="1">
    <location>
        <begin position="114"/>
        <end position="133"/>
    </location>
</feature>
<evidence type="ECO:0000256" key="1">
    <source>
        <dbReference type="SAM" id="MobiDB-lite"/>
    </source>
</evidence>
<feature type="region of interest" description="Disordered" evidence="1">
    <location>
        <begin position="63"/>
        <end position="133"/>
    </location>
</feature>
<accession>A0AAD5RNQ4</accession>